<feature type="domain" description="Response regulatory" evidence="3">
    <location>
        <begin position="3"/>
        <end position="115"/>
    </location>
</feature>
<dbReference type="SMART" id="SM00850">
    <property type="entry name" value="LytTR"/>
    <property type="match status" value="1"/>
</dbReference>
<dbReference type="RefSeq" id="WP_091338263.1">
    <property type="nucleotide sequence ID" value="NZ_FNRM01000001.1"/>
</dbReference>
<dbReference type="PANTHER" id="PTHR37299:SF1">
    <property type="entry name" value="STAGE 0 SPORULATION PROTEIN A HOMOLOG"/>
    <property type="match status" value="1"/>
</dbReference>
<dbReference type="Gene3D" id="2.40.50.1020">
    <property type="entry name" value="LytTr DNA-binding domain"/>
    <property type="match status" value="1"/>
</dbReference>
<keyword evidence="2" id="KW-0597">Phosphoprotein</keyword>
<evidence type="ECO:0000259" key="4">
    <source>
        <dbReference type="PROSITE" id="PS50930"/>
    </source>
</evidence>
<dbReference type="Proteomes" id="UP000198773">
    <property type="component" value="Unassembled WGS sequence"/>
</dbReference>
<dbReference type="PROSITE" id="PS50930">
    <property type="entry name" value="HTH_LYTTR"/>
    <property type="match status" value="1"/>
</dbReference>
<dbReference type="Gene3D" id="3.40.50.2300">
    <property type="match status" value="1"/>
</dbReference>
<name>A0A1H3XJ58_ALKAM</name>
<evidence type="ECO:0000256" key="2">
    <source>
        <dbReference type="PROSITE-ProRule" id="PRU00169"/>
    </source>
</evidence>
<accession>A0A1H3XJ58</accession>
<dbReference type="EMBL" id="FNRM01000001">
    <property type="protein sequence ID" value="SDZ99353.1"/>
    <property type="molecule type" value="Genomic_DNA"/>
</dbReference>
<dbReference type="InterPro" id="IPR001789">
    <property type="entry name" value="Sig_transdc_resp-reg_receiver"/>
</dbReference>
<keyword evidence="1" id="KW-0902">Two-component regulatory system</keyword>
<feature type="domain" description="HTH LytTR-type" evidence="4">
    <location>
        <begin position="141"/>
        <end position="212"/>
    </location>
</feature>
<dbReference type="Pfam" id="PF00072">
    <property type="entry name" value="Response_reg"/>
    <property type="match status" value="1"/>
</dbReference>
<sequence>MVKLLIAEDEEILRLSLQKKLARLWPQAKLVAQCSNGEDALAALEQLQPDVAFLDVQMGSLSGLDVACLSSHLCHLVFVTAYDQYAVKAFEAGAIDYLLKPYSDARLQQCITRLQQRLHQPPARLDRASLQPTGGTYLNQLKLQLGNKIWLQKTENILYFHASGRYVEVVTTEREFVVRTPLKELEKQLDPQLFWRIHRSTLINIQQLDHVKTLDSEQMQAWMKGCTKPLAISRSGQHLFKPTEWSNG</sequence>
<evidence type="ECO:0000259" key="3">
    <source>
        <dbReference type="PROSITE" id="PS50110"/>
    </source>
</evidence>
<feature type="modified residue" description="4-aspartylphosphate" evidence="2">
    <location>
        <position position="55"/>
    </location>
</feature>
<keyword evidence="6" id="KW-1185">Reference proteome</keyword>
<dbReference type="SUPFAM" id="SSF52172">
    <property type="entry name" value="CheY-like"/>
    <property type="match status" value="1"/>
</dbReference>
<protein>
    <submittedName>
        <fullName evidence="5">Two component transcriptional regulator, LytTR family</fullName>
    </submittedName>
</protein>
<dbReference type="STRING" id="152573.SAMN04488051_101268"/>
<dbReference type="SMART" id="SM00448">
    <property type="entry name" value="REC"/>
    <property type="match status" value="1"/>
</dbReference>
<dbReference type="GO" id="GO:0003677">
    <property type="term" value="F:DNA binding"/>
    <property type="evidence" value="ECO:0007669"/>
    <property type="project" value="InterPro"/>
</dbReference>
<evidence type="ECO:0000313" key="6">
    <source>
        <dbReference type="Proteomes" id="UP000198773"/>
    </source>
</evidence>
<evidence type="ECO:0000313" key="5">
    <source>
        <dbReference type="EMBL" id="SDZ99353.1"/>
    </source>
</evidence>
<dbReference type="PANTHER" id="PTHR37299">
    <property type="entry name" value="TRANSCRIPTIONAL REGULATOR-RELATED"/>
    <property type="match status" value="1"/>
</dbReference>
<dbReference type="InterPro" id="IPR011006">
    <property type="entry name" value="CheY-like_superfamily"/>
</dbReference>
<evidence type="ECO:0000256" key="1">
    <source>
        <dbReference type="ARBA" id="ARBA00023012"/>
    </source>
</evidence>
<dbReference type="PROSITE" id="PS50110">
    <property type="entry name" value="RESPONSE_REGULATORY"/>
    <property type="match status" value="1"/>
</dbReference>
<dbReference type="Pfam" id="PF04397">
    <property type="entry name" value="LytTR"/>
    <property type="match status" value="1"/>
</dbReference>
<dbReference type="GO" id="GO:0000156">
    <property type="term" value="F:phosphorelay response regulator activity"/>
    <property type="evidence" value="ECO:0007669"/>
    <property type="project" value="InterPro"/>
</dbReference>
<dbReference type="InterPro" id="IPR007492">
    <property type="entry name" value="LytTR_DNA-bd_dom"/>
</dbReference>
<proteinExistence type="predicted"/>
<reference evidence="5 6" key="1">
    <citation type="submission" date="2016-10" db="EMBL/GenBank/DDBJ databases">
        <authorList>
            <person name="de Groot N.N."/>
        </authorList>
    </citation>
    <scope>NUCLEOTIDE SEQUENCE [LARGE SCALE GENOMIC DNA]</scope>
    <source>
        <strain evidence="5 6">CGMCC 1.3430</strain>
    </source>
</reference>
<organism evidence="5 6">
    <name type="scientific">Alkalimonas amylolytica</name>
    <dbReference type="NCBI Taxonomy" id="152573"/>
    <lineage>
        <taxon>Bacteria</taxon>
        <taxon>Pseudomonadati</taxon>
        <taxon>Pseudomonadota</taxon>
        <taxon>Gammaproteobacteria</taxon>
        <taxon>Alkalimonas</taxon>
    </lineage>
</organism>
<dbReference type="InterPro" id="IPR046947">
    <property type="entry name" value="LytR-like"/>
</dbReference>
<dbReference type="AlphaFoldDB" id="A0A1H3XJ58"/>
<dbReference type="OrthoDB" id="236568at2"/>
<gene>
    <name evidence="5" type="ORF">SAMN04488051_101268</name>
</gene>